<proteinExistence type="predicted"/>
<reference evidence="2" key="1">
    <citation type="journal article" date="2020" name="Stud. Mycol.">
        <title>101 Dothideomycetes genomes: a test case for predicting lifestyles and emergence of pathogens.</title>
        <authorList>
            <person name="Haridas S."/>
            <person name="Albert R."/>
            <person name="Binder M."/>
            <person name="Bloem J."/>
            <person name="Labutti K."/>
            <person name="Salamov A."/>
            <person name="Andreopoulos B."/>
            <person name="Baker S."/>
            <person name="Barry K."/>
            <person name="Bills G."/>
            <person name="Bluhm B."/>
            <person name="Cannon C."/>
            <person name="Castanera R."/>
            <person name="Culley D."/>
            <person name="Daum C."/>
            <person name="Ezra D."/>
            <person name="Gonzalez J."/>
            <person name="Henrissat B."/>
            <person name="Kuo A."/>
            <person name="Liang C."/>
            <person name="Lipzen A."/>
            <person name="Lutzoni F."/>
            <person name="Magnuson J."/>
            <person name="Mondo S."/>
            <person name="Nolan M."/>
            <person name="Ohm R."/>
            <person name="Pangilinan J."/>
            <person name="Park H.-J."/>
            <person name="Ramirez L."/>
            <person name="Alfaro M."/>
            <person name="Sun H."/>
            <person name="Tritt A."/>
            <person name="Yoshinaga Y."/>
            <person name="Zwiers L.-H."/>
            <person name="Turgeon B."/>
            <person name="Goodwin S."/>
            <person name="Spatafora J."/>
            <person name="Crous P."/>
            <person name="Grigoriev I."/>
        </authorList>
    </citation>
    <scope>NUCLEOTIDE SEQUENCE</scope>
    <source>
        <strain evidence="2">CBS 122368</strain>
    </source>
</reference>
<evidence type="ECO:0000256" key="1">
    <source>
        <dbReference type="SAM" id="SignalP"/>
    </source>
</evidence>
<name>A0A6A6IIT5_9PLEO</name>
<dbReference type="RefSeq" id="XP_033685325.1">
    <property type="nucleotide sequence ID" value="XM_033833259.1"/>
</dbReference>
<keyword evidence="3" id="KW-1185">Reference proteome</keyword>
<accession>A0A6A6IIT5</accession>
<feature type="chain" id="PRO_5025453429" evidence="1">
    <location>
        <begin position="19"/>
        <end position="86"/>
    </location>
</feature>
<dbReference type="AlphaFoldDB" id="A0A6A6IIT5"/>
<protein>
    <submittedName>
        <fullName evidence="2">Uncharacterized protein</fullName>
    </submittedName>
</protein>
<gene>
    <name evidence="2" type="ORF">BU26DRAFT_564182</name>
</gene>
<evidence type="ECO:0000313" key="3">
    <source>
        <dbReference type="Proteomes" id="UP000800094"/>
    </source>
</evidence>
<organism evidence="2 3">
    <name type="scientific">Trematosphaeria pertusa</name>
    <dbReference type="NCBI Taxonomy" id="390896"/>
    <lineage>
        <taxon>Eukaryota</taxon>
        <taxon>Fungi</taxon>
        <taxon>Dikarya</taxon>
        <taxon>Ascomycota</taxon>
        <taxon>Pezizomycotina</taxon>
        <taxon>Dothideomycetes</taxon>
        <taxon>Pleosporomycetidae</taxon>
        <taxon>Pleosporales</taxon>
        <taxon>Massarineae</taxon>
        <taxon>Trematosphaeriaceae</taxon>
        <taxon>Trematosphaeria</taxon>
    </lineage>
</organism>
<sequence length="86" mass="9621">MKLLLVLLLTLFAVVATAAPQDLTNEDAPVEGPPPMRQGDCDDCDDFKDDCLKKCWWVTPACIKACYCSTSQYREPHCKNDCGYKC</sequence>
<evidence type="ECO:0000313" key="2">
    <source>
        <dbReference type="EMBL" id="KAF2250321.1"/>
    </source>
</evidence>
<dbReference type="GeneID" id="54586589"/>
<dbReference type="Proteomes" id="UP000800094">
    <property type="component" value="Unassembled WGS sequence"/>
</dbReference>
<dbReference type="EMBL" id="ML987194">
    <property type="protein sequence ID" value="KAF2250321.1"/>
    <property type="molecule type" value="Genomic_DNA"/>
</dbReference>
<feature type="signal peptide" evidence="1">
    <location>
        <begin position="1"/>
        <end position="18"/>
    </location>
</feature>
<keyword evidence="1" id="KW-0732">Signal</keyword>